<evidence type="ECO:0000259" key="4">
    <source>
        <dbReference type="Pfam" id="PF12705"/>
    </source>
</evidence>
<name>A0A0F6TC08_9CORY</name>
<dbReference type="PATRIC" id="fig|161896.4.peg.1599"/>
<reference evidence="5 6" key="1">
    <citation type="journal article" date="2015" name="Genome Announc.">
        <title>Complete Genome Sequence of Corynebacterium camporealensis DSM 44610, Isolated from the Milk of a Manchega Sheep with Subclinical Mastitis.</title>
        <authorList>
            <person name="Ruckert C."/>
            <person name="Albersmeier A."/>
            <person name="Winkler A."/>
            <person name="Tauch A."/>
        </authorList>
    </citation>
    <scope>NUCLEOTIDE SEQUENCE [LARGE SCALE GENOMIC DNA]</scope>
    <source>
        <strain evidence="5 6">DSM 44610</strain>
    </source>
</reference>
<proteinExistence type="predicted"/>
<evidence type="ECO:0000313" key="6">
    <source>
        <dbReference type="Proteomes" id="UP000033566"/>
    </source>
</evidence>
<dbReference type="RefSeq" id="WP_082099202.1">
    <property type="nucleotide sequence ID" value="NZ_CP011311.1"/>
</dbReference>
<evidence type="ECO:0000313" key="5">
    <source>
        <dbReference type="EMBL" id="AKE39586.1"/>
    </source>
</evidence>
<dbReference type="KEGG" id="ccj:UL81_08160"/>
<keyword evidence="2" id="KW-0378">Hydrolase</keyword>
<keyword evidence="3" id="KW-0234">DNA repair</keyword>
<dbReference type="HOGENOM" id="CLU_015152_0_0_11"/>
<dbReference type="GO" id="GO:0004386">
    <property type="term" value="F:helicase activity"/>
    <property type="evidence" value="ECO:0007669"/>
    <property type="project" value="UniProtKB-KW"/>
</dbReference>
<dbReference type="InterPro" id="IPR038726">
    <property type="entry name" value="PDDEXK_AddAB-type"/>
</dbReference>
<evidence type="ECO:0000256" key="3">
    <source>
        <dbReference type="ARBA" id="ARBA00023204"/>
    </source>
</evidence>
<dbReference type="Proteomes" id="UP000033566">
    <property type="component" value="Chromosome"/>
</dbReference>
<dbReference type="EMBL" id="CP011311">
    <property type="protein sequence ID" value="AKE39586.1"/>
    <property type="molecule type" value="Genomic_DNA"/>
</dbReference>
<keyword evidence="6" id="KW-1185">Reference proteome</keyword>
<feature type="domain" description="PD-(D/E)XK endonuclease-like" evidence="4">
    <location>
        <begin position="612"/>
        <end position="861"/>
    </location>
</feature>
<dbReference type="Pfam" id="PF12705">
    <property type="entry name" value="PDDEXK_1"/>
    <property type="match status" value="1"/>
</dbReference>
<keyword evidence="1" id="KW-0227">DNA damage</keyword>
<keyword evidence="2" id="KW-0067">ATP-binding</keyword>
<dbReference type="GO" id="GO:0006281">
    <property type="term" value="P:DNA repair"/>
    <property type="evidence" value="ECO:0007669"/>
    <property type="project" value="UniProtKB-KW"/>
</dbReference>
<keyword evidence="2" id="KW-0547">Nucleotide-binding</keyword>
<organism evidence="5 6">
    <name type="scientific">Corynebacterium camporealensis</name>
    <dbReference type="NCBI Taxonomy" id="161896"/>
    <lineage>
        <taxon>Bacteria</taxon>
        <taxon>Bacillati</taxon>
        <taxon>Actinomycetota</taxon>
        <taxon>Actinomycetes</taxon>
        <taxon>Mycobacteriales</taxon>
        <taxon>Corynebacteriaceae</taxon>
        <taxon>Corynebacterium</taxon>
    </lineage>
</organism>
<gene>
    <name evidence="5" type="ORF">UL81_08160</name>
</gene>
<keyword evidence="2" id="KW-0347">Helicase</keyword>
<accession>A0A0F6TC08</accession>
<dbReference type="OrthoDB" id="1488830at2"/>
<sequence>MRIDFGWEFDGTAWDSSGDSFGRLVCGPRELTQLLATRLGVAGPSPTPALRIASYRAAARRAIEAGQGDWFADSFELNSWAIASTMLRWRDFLIEYGWTPQANASLELTGVAVDIQQQAFQRLHALAAVEQQLSDVPSWQPGWTDSLADVRSRLRVLIGRGAQWELGISAINLHALSLDELPGVWRELFQMLQDHFGVTLESNPSLPEVRSVNLISSQNIYESVLTAARFLSGAGGFEPTHILADAPTSVLDDELSKRGMPRLGVGAQTQHPLLPVFLEAISAPHTLNSLLSVLTMTLPGELGSVPLIPARVSKPLLSALNRSPGIGTVSRPSQMWKEAIESLHTDDDPSSYTFALELDRVLRLEELDSSSETIEASDIAGPLLWLDEHLKSLSAQGALVPQAREDIRQLLELLELTGPIRRTEFTSLLESITTHDTFAPAEASEKWTVSTTASQLPFTQDINAVLLWWVPIADGGRSSYPLTELEVQALHAAGVEVPTARDLATLSTASQLSKLNQFSNIIAIIPEYYAGEATRPHPLLNLLSDEVRASTPALAELSVEDAFDEMSTTSDELVHSRQWTPSLLPVEQRSLPRGNPIERTFEFNPSLLPTKLSFSQIDKILHHPMEWLFAYALGIRPSAVRAMPNTSAMLGTLMHAVHENLGDGAITRDSIEATFNELVPEFYTDLSQAEKQALYERHRATTVRALVEFDRQLRTHNVKVTGREEYFDVPLPELDDDTRQPISLSGYRDVDITSAGNPGVVDLKYTASKHKFWQLIARGEAVQLAVYARSFAENQTGLDRFAVSYYDLAQQSFYPPVGAPVNTNDPLALESLWMDVSNHIRLFLERLSVGEVFDVDNYRNCIDAGLIDPVTNPWTETAMLYETRGFTTQSPNTYTDFDFLTGLAGDFE</sequence>
<evidence type="ECO:0000256" key="2">
    <source>
        <dbReference type="ARBA" id="ARBA00022806"/>
    </source>
</evidence>
<evidence type="ECO:0000256" key="1">
    <source>
        <dbReference type="ARBA" id="ARBA00022763"/>
    </source>
</evidence>
<protein>
    <submittedName>
        <fullName evidence="5">PD-(D/E)XK nuclease superfamily</fullName>
    </submittedName>
</protein>
<dbReference type="AlphaFoldDB" id="A0A0F6TC08"/>